<dbReference type="EMBL" id="SRID01000276">
    <property type="protein sequence ID" value="TGA97314.1"/>
    <property type="molecule type" value="Genomic_DNA"/>
</dbReference>
<dbReference type="RefSeq" id="WP_135341131.1">
    <property type="nucleotide sequence ID" value="NZ_JBHLTX010000013.1"/>
</dbReference>
<evidence type="ECO:0000313" key="1">
    <source>
        <dbReference type="EMBL" id="TGA97314.1"/>
    </source>
</evidence>
<organism evidence="1 2">
    <name type="scientific">Streptomyces palmae</name>
    <dbReference type="NCBI Taxonomy" id="1701085"/>
    <lineage>
        <taxon>Bacteria</taxon>
        <taxon>Bacillati</taxon>
        <taxon>Actinomycetota</taxon>
        <taxon>Actinomycetes</taxon>
        <taxon>Kitasatosporales</taxon>
        <taxon>Streptomycetaceae</taxon>
        <taxon>Streptomyces</taxon>
    </lineage>
</organism>
<reference evidence="1 2" key="1">
    <citation type="submission" date="2019-03" db="EMBL/GenBank/DDBJ databases">
        <authorList>
            <person name="Gonzalez-Pimentel J.L."/>
        </authorList>
    </citation>
    <scope>NUCLEOTIDE SEQUENCE [LARGE SCALE GENOMIC DNA]</scope>
    <source>
        <strain evidence="1 2">JCM 31289</strain>
    </source>
</reference>
<accession>A0A4Z0GLL2</accession>
<evidence type="ECO:0000313" key="2">
    <source>
        <dbReference type="Proteomes" id="UP000297948"/>
    </source>
</evidence>
<comment type="caution">
    <text evidence="1">The sequence shown here is derived from an EMBL/GenBank/DDBJ whole genome shotgun (WGS) entry which is preliminary data.</text>
</comment>
<gene>
    <name evidence="1" type="ORF">E4099_23625</name>
</gene>
<dbReference type="OrthoDB" id="7593663at2"/>
<dbReference type="Proteomes" id="UP000297948">
    <property type="component" value="Unassembled WGS sequence"/>
</dbReference>
<name>A0A4Z0GLL2_9ACTN</name>
<protein>
    <submittedName>
        <fullName evidence="1">Uncharacterized protein</fullName>
    </submittedName>
</protein>
<dbReference type="AlphaFoldDB" id="A0A4Z0GLL2"/>
<proteinExistence type="predicted"/>
<keyword evidence="2" id="KW-1185">Reference proteome</keyword>
<sequence>MTGRTAPPSAWPTTLGAPVRHRAAAEELSRCADRLRATGRDAQARLAEEYSARALFAPDDTARALRDRLTRQLAPPGQAAAAGRHGSLRYVRRPGEVRVDGSRAWRTCNPGLLPSGPFTRDYGALADEDGIAVFPDEDTGRRALAAFLGTEDAQHARVSEVLQAVREREQPPPEPDGAFDTLAASVRLDPRARLSELPAEALADLADALAAWAFRRRAGHRHLTGEDSAPAWARELLGRSAGPGRTPGHRIPLAARPAERYRSRADICILTTHFNPCGYRSRRRNILSFLRSLDRSGAAWRCVECAFGDRPFELPAGEQILQVRSDSVLWQKERLLNLLARTLPDRFSKLAWIDGDVFFSESDWLARTSDLLTRYTVVQPFTEAIRLAAGQTDYHLRGEVVLSFAHRFHLHPDPPAWPAYPDHGHTGYAWAGRREWIEEHGLYDAGLSGTGDHLMAHAFVGDWDNTCAGLHGSLLGRHYETWARTAYPHIRSALGRLDGAVLSLWHGRQQDRNYHQATVRLRELSFDPDRDLRLGPTGCWEWARPRAELERWAHEYFRTRREDSPP</sequence>